<accession>A0A9X4R4W8</accession>
<name>A0A9X4R4W8_9BURK</name>
<dbReference type="Proteomes" id="UP001152766">
    <property type="component" value="Unassembled WGS sequence"/>
</dbReference>
<evidence type="ECO:0000313" key="2">
    <source>
        <dbReference type="Proteomes" id="UP001152766"/>
    </source>
</evidence>
<protein>
    <submittedName>
        <fullName evidence="1">Uncharacterized protein</fullName>
    </submittedName>
</protein>
<keyword evidence="2" id="KW-1185">Reference proteome</keyword>
<proteinExistence type="predicted"/>
<dbReference type="AlphaFoldDB" id="A0A9X4R4W8"/>
<gene>
    <name evidence="1" type="ORF">EXJ73_14700</name>
</gene>
<evidence type="ECO:0000313" key="1">
    <source>
        <dbReference type="EMBL" id="MDG0863712.1"/>
    </source>
</evidence>
<dbReference type="RefSeq" id="WP_268149746.1">
    <property type="nucleotide sequence ID" value="NZ_JAPPUW010000007.1"/>
</dbReference>
<reference evidence="1" key="1">
    <citation type="submission" date="2019-02" db="EMBL/GenBank/DDBJ databases">
        <title>Draft genome of the type strain Pelomonas aquatica CCUG 52575T.</title>
        <authorList>
            <person name="Gomila M."/>
            <person name="Lalucat J."/>
        </authorList>
    </citation>
    <scope>NUCLEOTIDE SEQUENCE</scope>
    <source>
        <strain evidence="1">CCUG 52575</strain>
    </source>
</reference>
<comment type="caution">
    <text evidence="1">The sequence shown here is derived from an EMBL/GenBank/DDBJ whole genome shotgun (WGS) entry which is preliminary data.</text>
</comment>
<organism evidence="1 2">
    <name type="scientific">Pelomonas aquatica</name>
    <dbReference type="NCBI Taxonomy" id="431058"/>
    <lineage>
        <taxon>Bacteria</taxon>
        <taxon>Pseudomonadati</taxon>
        <taxon>Pseudomonadota</taxon>
        <taxon>Betaproteobacteria</taxon>
        <taxon>Burkholderiales</taxon>
        <taxon>Sphaerotilaceae</taxon>
        <taxon>Roseateles</taxon>
    </lineage>
</organism>
<sequence>MDQSIFNGERARVWHVSWQLTLGRDLLRWPSLAERIVNRLISAHDAVGRELLFYLVLPREIHVISRLPAGDPPSSLAVGVANVIGKWVRQADGQVGPVFVAPFRAEAIGGIESLCGDIRMLAWRPVSTGLRDAPTNYAYGALRTLVGLSLPGGFRTAPLFDLLGGTVPQDRALIRRVIAEPPTELDVLQWELTKDLVSARGSLGPDGMMTRHVQGAAAALVAASKDKSIDGALRILVRWVEVKLGLQGGHCLSSNGGPQGARGRALVAGLALRSGLCSASSVARHFGRAKATLSEQMTASGARAADQSILSIPMEQIAREAIAIAIAMHAKDGSAG</sequence>
<dbReference type="EMBL" id="SGUG01000021">
    <property type="protein sequence ID" value="MDG0863712.1"/>
    <property type="molecule type" value="Genomic_DNA"/>
</dbReference>